<protein>
    <submittedName>
        <fullName evidence="1">Uncharacterized protein</fullName>
    </submittedName>
</protein>
<reference evidence="1 2" key="1">
    <citation type="journal article" date="2018" name="Proc. Natl. Acad. Sci. U.S.A.">
        <title>Linking secondary metabolites to gene clusters through genome sequencing of six diverse Aspergillus species.</title>
        <authorList>
            <person name="Kaerboelling I."/>
            <person name="Vesth T.C."/>
            <person name="Frisvad J.C."/>
            <person name="Nybo J.L."/>
            <person name="Theobald S."/>
            <person name="Kuo A."/>
            <person name="Bowyer P."/>
            <person name="Matsuda Y."/>
            <person name="Mondo S."/>
            <person name="Lyhne E.K."/>
            <person name="Kogle M.E."/>
            <person name="Clum A."/>
            <person name="Lipzen A."/>
            <person name="Salamov A."/>
            <person name="Ngan C.Y."/>
            <person name="Daum C."/>
            <person name="Chiniquy J."/>
            <person name="Barry K."/>
            <person name="LaButti K."/>
            <person name="Haridas S."/>
            <person name="Simmons B.A."/>
            <person name="Magnuson J.K."/>
            <person name="Mortensen U.H."/>
            <person name="Larsen T.O."/>
            <person name="Grigoriev I.V."/>
            <person name="Baker S.E."/>
            <person name="Andersen M.R."/>
        </authorList>
    </citation>
    <scope>NUCLEOTIDE SEQUENCE [LARGE SCALE GENOMIC DNA]</scope>
    <source>
        <strain evidence="1 2">IBT 24754</strain>
    </source>
</reference>
<proteinExistence type="predicted"/>
<evidence type="ECO:0000313" key="2">
    <source>
        <dbReference type="Proteomes" id="UP000244073"/>
    </source>
</evidence>
<dbReference type="RefSeq" id="XP_040751251.1">
    <property type="nucleotide sequence ID" value="XM_040892716.1"/>
</dbReference>
<evidence type="ECO:0000313" key="1">
    <source>
        <dbReference type="EMBL" id="PTU19859.1"/>
    </source>
</evidence>
<comment type="caution">
    <text evidence="1">The sequence shown here is derived from an EMBL/GenBank/DDBJ whole genome shotgun (WGS) entry which is preliminary data.</text>
</comment>
<dbReference type="VEuPathDB" id="FungiDB:P175DRAFT_0258296"/>
<name>A0A2T5LU96_9EURO</name>
<dbReference type="EMBL" id="MSFN02000005">
    <property type="protein sequence ID" value="PTU19859.1"/>
    <property type="molecule type" value="Genomic_DNA"/>
</dbReference>
<dbReference type="Proteomes" id="UP000244073">
    <property type="component" value="Unassembled WGS sequence"/>
</dbReference>
<dbReference type="OrthoDB" id="9451547at2759"/>
<dbReference type="AlphaFoldDB" id="A0A2T5LU96"/>
<organism evidence="1 2">
    <name type="scientific">Aspergillus ochraceoroseus IBT 24754</name>
    <dbReference type="NCBI Taxonomy" id="1392256"/>
    <lineage>
        <taxon>Eukaryota</taxon>
        <taxon>Fungi</taxon>
        <taxon>Dikarya</taxon>
        <taxon>Ascomycota</taxon>
        <taxon>Pezizomycotina</taxon>
        <taxon>Eurotiomycetes</taxon>
        <taxon>Eurotiomycetidae</taxon>
        <taxon>Eurotiales</taxon>
        <taxon>Aspergillaceae</taxon>
        <taxon>Aspergillus</taxon>
        <taxon>Aspergillus subgen. Nidulantes</taxon>
    </lineage>
</organism>
<dbReference type="GeneID" id="63809598"/>
<gene>
    <name evidence="1" type="ORF">P175DRAFT_0258296</name>
</gene>
<accession>A0A2T5LU96</accession>
<sequence>MIFYPHSAAGHLFILIFLQDRTELNNGQAGIIALLQAACPSTKPYDHIPSDSFPRLDRTAEGIFVPCILSFTGLLMFAWDFAFPTPCERLLWRIAAVYQPLFGSRTPQSSACVGWHGNCETSTRIGIQTWRFPYGCLSRMPCAVFCIVYPGSGSWWRISLDCGVYQRGPSRRWTGQSIFLTGR</sequence>